<gene>
    <name evidence="2" type="ORF">FAM09_24580</name>
</gene>
<dbReference type="AlphaFoldDB" id="A0A4S8HGB4"/>
<dbReference type="SUPFAM" id="SSF159894">
    <property type="entry name" value="YgaC/TfoX-N like"/>
    <property type="match status" value="1"/>
</dbReference>
<dbReference type="EMBL" id="STFF01000008">
    <property type="protein sequence ID" value="THU34198.1"/>
    <property type="molecule type" value="Genomic_DNA"/>
</dbReference>
<evidence type="ECO:0000313" key="2">
    <source>
        <dbReference type="EMBL" id="THU34198.1"/>
    </source>
</evidence>
<dbReference type="Pfam" id="PF04993">
    <property type="entry name" value="TfoX_N"/>
    <property type="match status" value="1"/>
</dbReference>
<keyword evidence="3" id="KW-1185">Reference proteome</keyword>
<proteinExistence type="predicted"/>
<accession>A0A4S8HGB4</accession>
<sequence>MAYDLKLVDRIREYLVQFPKLKIEEKEMFRGLTFMINDKMCVSVSGENLMCRFDPVLQEEVAEKNGFQPMIMKGKEYKGYCYIHPAGFARKADFEYWVNLCLAFNEKAKSSKKKKK</sequence>
<evidence type="ECO:0000259" key="1">
    <source>
        <dbReference type="Pfam" id="PF04993"/>
    </source>
</evidence>
<comment type="caution">
    <text evidence="2">The sequence shown here is derived from an EMBL/GenBank/DDBJ whole genome shotgun (WGS) entry which is preliminary data.</text>
</comment>
<dbReference type="Gene3D" id="3.30.1460.30">
    <property type="entry name" value="YgaC/TfoX-N like chaperone"/>
    <property type="match status" value="1"/>
</dbReference>
<evidence type="ECO:0000313" key="3">
    <source>
        <dbReference type="Proteomes" id="UP000306918"/>
    </source>
</evidence>
<dbReference type="OrthoDB" id="214902at2"/>
<dbReference type="RefSeq" id="WP_136579814.1">
    <property type="nucleotide sequence ID" value="NZ_STFF01000008.1"/>
</dbReference>
<dbReference type="InterPro" id="IPR007076">
    <property type="entry name" value="TfoX_N"/>
</dbReference>
<organism evidence="2 3">
    <name type="scientific">Niastella caeni</name>
    <dbReference type="NCBI Taxonomy" id="2569763"/>
    <lineage>
        <taxon>Bacteria</taxon>
        <taxon>Pseudomonadati</taxon>
        <taxon>Bacteroidota</taxon>
        <taxon>Chitinophagia</taxon>
        <taxon>Chitinophagales</taxon>
        <taxon>Chitinophagaceae</taxon>
        <taxon>Niastella</taxon>
    </lineage>
</organism>
<dbReference type="Proteomes" id="UP000306918">
    <property type="component" value="Unassembled WGS sequence"/>
</dbReference>
<feature type="domain" description="TfoX N-terminal" evidence="1">
    <location>
        <begin position="22"/>
        <end position="103"/>
    </location>
</feature>
<reference evidence="2 3" key="1">
    <citation type="submission" date="2019-04" db="EMBL/GenBank/DDBJ databases">
        <title>Niastella caeni sp. nov., isolated from activated sludge.</title>
        <authorList>
            <person name="Sheng M."/>
        </authorList>
    </citation>
    <scope>NUCLEOTIDE SEQUENCE [LARGE SCALE GENOMIC DNA]</scope>
    <source>
        <strain evidence="2 3">HX-2-15</strain>
    </source>
</reference>
<name>A0A4S8HGB4_9BACT</name>
<protein>
    <submittedName>
        <fullName evidence="2">TfoX/Sxy family protein</fullName>
    </submittedName>
</protein>